<reference evidence="1 2" key="1">
    <citation type="journal article" date="2015" name="Appl. Environ. Microbiol.">
        <title>The Geoglobus acetivorans genome: Fe(III) reduction, acetate utilization, autotrophic growth, and degradation of aromatic compounds in a hyperthermophilic archaeon.</title>
        <authorList>
            <person name="Mardanov A.V."/>
            <person name="Slododkina G.B."/>
            <person name="Slobodkin A.I."/>
            <person name="Beletsky A.V."/>
            <person name="Gavrilov S.N."/>
            <person name="Kublanov I.V."/>
            <person name="Bonch-Osmolovskaya E.A."/>
            <person name="Skryabin K.G."/>
            <person name="Ravin N.V."/>
        </authorList>
    </citation>
    <scope>NUCLEOTIDE SEQUENCE [LARGE SCALE GENOMIC DNA]</scope>
    <source>
        <strain evidence="1 2">SBH6</strain>
    </source>
</reference>
<sequence>MPEDMDQVKQITQDLVRKTAGYVKGLIEYYNENAYSTPSGVNK</sequence>
<dbReference type="EMBL" id="CP009552">
    <property type="protein sequence ID" value="AIY90946.1"/>
    <property type="molecule type" value="Genomic_DNA"/>
</dbReference>
<accession>A0A0A7GJ47</accession>
<organism evidence="1 2">
    <name type="scientific">Geoglobus acetivorans</name>
    <dbReference type="NCBI Taxonomy" id="565033"/>
    <lineage>
        <taxon>Archaea</taxon>
        <taxon>Methanobacteriati</taxon>
        <taxon>Methanobacteriota</taxon>
        <taxon>Archaeoglobi</taxon>
        <taxon>Archaeoglobales</taxon>
        <taxon>Archaeoglobaceae</taxon>
        <taxon>Geoglobus</taxon>
    </lineage>
</organism>
<dbReference type="Proteomes" id="UP000030624">
    <property type="component" value="Chromosome"/>
</dbReference>
<dbReference type="AlphaFoldDB" id="A0A0A7GJ47"/>
<name>A0A0A7GJ47_GEOAI</name>
<dbReference type="KEGG" id="gac:GACE_1921"/>
<dbReference type="HOGENOM" id="CLU_3227675_0_0_2"/>
<evidence type="ECO:0000313" key="2">
    <source>
        <dbReference type="Proteomes" id="UP000030624"/>
    </source>
</evidence>
<gene>
    <name evidence="1" type="ORF">GACE_1921</name>
</gene>
<protein>
    <submittedName>
        <fullName evidence="1">Uncharacterized protein</fullName>
    </submittedName>
</protein>
<proteinExistence type="predicted"/>
<evidence type="ECO:0000313" key="1">
    <source>
        <dbReference type="EMBL" id="AIY90946.1"/>
    </source>
</evidence>